<dbReference type="SUPFAM" id="SSF53041">
    <property type="entry name" value="Resolvase-like"/>
    <property type="match status" value="1"/>
</dbReference>
<dbReference type="Gene3D" id="3.90.1750.20">
    <property type="entry name" value="Putative Large Serine Recombinase, Chain B, Domain 2"/>
    <property type="match status" value="1"/>
</dbReference>
<keyword evidence="8" id="KW-1185">Reference proteome</keyword>
<reference evidence="7" key="1">
    <citation type="submission" date="2022-03" db="EMBL/GenBank/DDBJ databases">
        <title>De novo assembled genomes of Belliella spp. (Cyclobacteriaceae) strains.</title>
        <authorList>
            <person name="Szabo A."/>
            <person name="Korponai K."/>
            <person name="Felfoldi T."/>
        </authorList>
    </citation>
    <scope>NUCLEOTIDE SEQUENCE</scope>
    <source>
        <strain evidence="7">DSM 111904</strain>
    </source>
</reference>
<evidence type="ECO:0000256" key="3">
    <source>
        <dbReference type="ARBA" id="ARBA00023172"/>
    </source>
</evidence>
<dbReference type="CDD" id="cd00338">
    <property type="entry name" value="Ser_Recombinase"/>
    <property type="match status" value="1"/>
</dbReference>
<dbReference type="Gene3D" id="3.40.50.1390">
    <property type="entry name" value="Resolvase, N-terminal catalytic domain"/>
    <property type="match status" value="1"/>
</dbReference>
<evidence type="ECO:0000256" key="4">
    <source>
        <dbReference type="PROSITE-ProRule" id="PRU10137"/>
    </source>
</evidence>
<evidence type="ECO:0000259" key="5">
    <source>
        <dbReference type="PROSITE" id="PS51736"/>
    </source>
</evidence>
<keyword evidence="2" id="KW-0238">DNA-binding</keyword>
<evidence type="ECO:0000259" key="6">
    <source>
        <dbReference type="PROSITE" id="PS51737"/>
    </source>
</evidence>
<dbReference type="SMART" id="SM00857">
    <property type="entry name" value="Resolvase"/>
    <property type="match status" value="1"/>
</dbReference>
<dbReference type="RefSeq" id="WP_241349614.1">
    <property type="nucleotide sequence ID" value="NZ_JAKZGP010000067.1"/>
</dbReference>
<keyword evidence="3" id="KW-0233">DNA recombination</keyword>
<evidence type="ECO:0000256" key="1">
    <source>
        <dbReference type="ARBA" id="ARBA00022908"/>
    </source>
</evidence>
<dbReference type="PANTHER" id="PTHR30461">
    <property type="entry name" value="DNA-INVERTASE FROM LAMBDOID PROPHAGE"/>
    <property type="match status" value="1"/>
</dbReference>
<dbReference type="InterPro" id="IPR006119">
    <property type="entry name" value="Resolv_N"/>
</dbReference>
<dbReference type="PROSITE" id="PS51736">
    <property type="entry name" value="RECOMBINASES_3"/>
    <property type="match status" value="1"/>
</dbReference>
<dbReference type="Proteomes" id="UP001165489">
    <property type="component" value="Unassembled WGS sequence"/>
</dbReference>
<evidence type="ECO:0000256" key="2">
    <source>
        <dbReference type="ARBA" id="ARBA00023125"/>
    </source>
</evidence>
<dbReference type="InterPro" id="IPR050639">
    <property type="entry name" value="SSR_resolvase"/>
</dbReference>
<name>A0ABS9V4X2_9BACT</name>
<dbReference type="InterPro" id="IPR011109">
    <property type="entry name" value="DNA_bind_recombinase_dom"/>
</dbReference>
<dbReference type="PROSITE" id="PS51737">
    <property type="entry name" value="RECOMBINASE_DNA_BIND"/>
    <property type="match status" value="1"/>
</dbReference>
<dbReference type="PANTHER" id="PTHR30461:SF23">
    <property type="entry name" value="DNA RECOMBINASE-RELATED"/>
    <property type="match status" value="1"/>
</dbReference>
<dbReference type="InterPro" id="IPR006118">
    <property type="entry name" value="Recombinase_CS"/>
</dbReference>
<accession>A0ABS9V4X2</accession>
<evidence type="ECO:0000313" key="8">
    <source>
        <dbReference type="Proteomes" id="UP001165489"/>
    </source>
</evidence>
<dbReference type="PROSITE" id="PS00397">
    <property type="entry name" value="RECOMBINASES_1"/>
    <property type="match status" value="1"/>
</dbReference>
<dbReference type="Pfam" id="PF07508">
    <property type="entry name" value="Recombinase"/>
    <property type="match status" value="1"/>
</dbReference>
<feature type="active site" description="O-(5'-phospho-DNA)-serine intermediate" evidence="4">
    <location>
        <position position="11"/>
    </location>
</feature>
<sequence length="409" mass="47597">MKTAILYIRVSTDEQADKGYSLRHQEEILRKYSQLNGIEISKVVQEDHSAKTFSRPEWKKLLLELRKRRKNPDLILFTKWDRFSRNAGDAYQMINTLEKLGVEPQAVEQPLDLSVPENKMMLAFYLAAPEVENDRRALNTLYGMRRARKEGRWMGVAPRGYINRTDEAGRKSIVPKEPDASILKWAFEELALGQYSTDQIRKMANKKGLKCSKSFFYTVVRNPVYCGKIEVPKYKDEEYQLVPGQHEPIVSETLFYKVQEVLDGRTVKPRAKIDTDEMLPLRNFLVCPKCGKQLTGSASTSQQKKHYFYYHCVSACGFRTRANVANGLFENELKRFRLHNAAKELYRKVIKDVYTKFTAGGRTAKQEILSEIKRHNERLGSAREKFLDNLLDAEDYRLIKEESRRKLDM</sequence>
<gene>
    <name evidence="7" type="ORF">MM239_17850</name>
</gene>
<dbReference type="EMBL" id="JAKZGP010000067">
    <property type="protein sequence ID" value="MCH7411264.1"/>
    <property type="molecule type" value="Genomic_DNA"/>
</dbReference>
<dbReference type="Pfam" id="PF00239">
    <property type="entry name" value="Resolvase"/>
    <property type="match status" value="1"/>
</dbReference>
<evidence type="ECO:0000313" key="7">
    <source>
        <dbReference type="EMBL" id="MCH7411264.1"/>
    </source>
</evidence>
<protein>
    <submittedName>
        <fullName evidence="7">Recombinase family protein</fullName>
    </submittedName>
</protein>
<dbReference type="InterPro" id="IPR038109">
    <property type="entry name" value="DNA_bind_recomb_sf"/>
</dbReference>
<feature type="domain" description="Recombinase" evidence="6">
    <location>
        <begin position="158"/>
        <end position="268"/>
    </location>
</feature>
<proteinExistence type="predicted"/>
<dbReference type="InterPro" id="IPR036162">
    <property type="entry name" value="Resolvase-like_N_sf"/>
</dbReference>
<keyword evidence="1" id="KW-0229">DNA integration</keyword>
<organism evidence="7 8">
    <name type="scientific">Belliella filtrata</name>
    <dbReference type="NCBI Taxonomy" id="2923435"/>
    <lineage>
        <taxon>Bacteria</taxon>
        <taxon>Pseudomonadati</taxon>
        <taxon>Bacteroidota</taxon>
        <taxon>Cytophagia</taxon>
        <taxon>Cytophagales</taxon>
        <taxon>Cyclobacteriaceae</taxon>
        <taxon>Belliella</taxon>
    </lineage>
</organism>
<feature type="domain" description="Resolvase/invertase-type recombinase catalytic" evidence="5">
    <location>
        <begin position="3"/>
        <end position="151"/>
    </location>
</feature>
<comment type="caution">
    <text evidence="7">The sequence shown here is derived from an EMBL/GenBank/DDBJ whole genome shotgun (WGS) entry which is preliminary data.</text>
</comment>